<keyword evidence="1" id="KW-1133">Transmembrane helix</keyword>
<keyword evidence="1" id="KW-0812">Transmembrane</keyword>
<dbReference type="AlphaFoldDB" id="A0A5N7CX07"/>
<name>A0A5N7CX07_9EURO</name>
<keyword evidence="3" id="KW-1185">Reference proteome</keyword>
<reference evidence="2 3" key="1">
    <citation type="submission" date="2019-04" db="EMBL/GenBank/DDBJ databases">
        <authorList>
            <consortium name="DOE Joint Genome Institute"/>
            <person name="Mondo S."/>
            <person name="Kjaerbolling I."/>
            <person name="Vesth T."/>
            <person name="Frisvad J.C."/>
            <person name="Nybo J.L."/>
            <person name="Theobald S."/>
            <person name="Kildgaard S."/>
            <person name="Isbrandt T."/>
            <person name="Kuo A."/>
            <person name="Sato A."/>
            <person name="Lyhne E.K."/>
            <person name="Kogle M.E."/>
            <person name="Wiebenga A."/>
            <person name="Kun R.S."/>
            <person name="Lubbers R.J."/>
            <person name="Makela M.R."/>
            <person name="Barry K."/>
            <person name="Chovatia M."/>
            <person name="Clum A."/>
            <person name="Daum C."/>
            <person name="Haridas S."/>
            <person name="He G."/>
            <person name="LaButti K."/>
            <person name="Lipzen A."/>
            <person name="Riley R."/>
            <person name="Salamov A."/>
            <person name="Simmons B.A."/>
            <person name="Magnuson J.K."/>
            <person name="Henrissat B."/>
            <person name="Mortensen U.H."/>
            <person name="Larsen T.O."/>
            <person name="Devries R.P."/>
            <person name="Grigoriev I.V."/>
            <person name="Machida M."/>
            <person name="Baker S.E."/>
            <person name="Andersen M.R."/>
            <person name="Cantor M.N."/>
            <person name="Hua S.X."/>
        </authorList>
    </citation>
    <scope>NUCLEOTIDE SEQUENCE [LARGE SCALE GENOMIC DNA]</scope>
    <source>
        <strain evidence="2 3">CBS 119388</strain>
    </source>
</reference>
<evidence type="ECO:0000256" key="1">
    <source>
        <dbReference type="SAM" id="Phobius"/>
    </source>
</evidence>
<gene>
    <name evidence="2" type="ORF">BDV37DRAFT_33341</name>
</gene>
<dbReference type="RefSeq" id="XP_031935626.1">
    <property type="nucleotide sequence ID" value="XM_032090476.1"/>
</dbReference>
<accession>A0A5N7CX07</accession>
<evidence type="ECO:0000313" key="3">
    <source>
        <dbReference type="Proteomes" id="UP000325579"/>
    </source>
</evidence>
<sequence length="58" mass="6853">MTCLESLVFCSGFDPINTIHTALSLSLALVWSHFGRLFFFFFFFGPIFFPFFLLVYYH</sequence>
<dbReference type="Proteomes" id="UP000325579">
    <property type="component" value="Unassembled WGS sequence"/>
</dbReference>
<feature type="transmembrane region" description="Helical" evidence="1">
    <location>
        <begin position="37"/>
        <end position="57"/>
    </location>
</feature>
<keyword evidence="1" id="KW-0472">Membrane</keyword>
<dbReference type="EMBL" id="ML736861">
    <property type="protein sequence ID" value="KAE8398307.1"/>
    <property type="molecule type" value="Genomic_DNA"/>
</dbReference>
<organism evidence="2 3">
    <name type="scientific">Aspergillus pseudonomiae</name>
    <dbReference type="NCBI Taxonomy" id="1506151"/>
    <lineage>
        <taxon>Eukaryota</taxon>
        <taxon>Fungi</taxon>
        <taxon>Dikarya</taxon>
        <taxon>Ascomycota</taxon>
        <taxon>Pezizomycotina</taxon>
        <taxon>Eurotiomycetes</taxon>
        <taxon>Eurotiomycetidae</taxon>
        <taxon>Eurotiales</taxon>
        <taxon>Aspergillaceae</taxon>
        <taxon>Aspergillus</taxon>
        <taxon>Aspergillus subgen. Circumdati</taxon>
    </lineage>
</organism>
<dbReference type="GeneID" id="43675167"/>
<proteinExistence type="predicted"/>
<evidence type="ECO:0000313" key="2">
    <source>
        <dbReference type="EMBL" id="KAE8398307.1"/>
    </source>
</evidence>
<protein>
    <submittedName>
        <fullName evidence="2">Uncharacterized protein</fullName>
    </submittedName>
</protein>